<organism evidence="1 2">
    <name type="scientific">Gossypium darwinii</name>
    <name type="common">Darwin's cotton</name>
    <name type="synonym">Gossypium barbadense var. darwinii</name>
    <dbReference type="NCBI Taxonomy" id="34276"/>
    <lineage>
        <taxon>Eukaryota</taxon>
        <taxon>Viridiplantae</taxon>
        <taxon>Streptophyta</taxon>
        <taxon>Embryophyta</taxon>
        <taxon>Tracheophyta</taxon>
        <taxon>Spermatophyta</taxon>
        <taxon>Magnoliopsida</taxon>
        <taxon>eudicotyledons</taxon>
        <taxon>Gunneridae</taxon>
        <taxon>Pentapetalae</taxon>
        <taxon>rosids</taxon>
        <taxon>malvids</taxon>
        <taxon>Malvales</taxon>
        <taxon>Malvaceae</taxon>
        <taxon>Malvoideae</taxon>
        <taxon>Gossypium</taxon>
    </lineage>
</organism>
<dbReference type="EMBL" id="CM017697">
    <property type="protein sequence ID" value="TYG97919.1"/>
    <property type="molecule type" value="Genomic_DNA"/>
</dbReference>
<reference evidence="1 2" key="1">
    <citation type="submission" date="2019-06" db="EMBL/GenBank/DDBJ databases">
        <title>WGS assembly of Gossypium darwinii.</title>
        <authorList>
            <person name="Chen Z.J."/>
            <person name="Sreedasyam A."/>
            <person name="Ando A."/>
            <person name="Song Q."/>
            <person name="De L."/>
            <person name="Hulse-Kemp A."/>
            <person name="Ding M."/>
            <person name="Ye W."/>
            <person name="Kirkbride R."/>
            <person name="Jenkins J."/>
            <person name="Plott C."/>
            <person name="Lovell J."/>
            <person name="Lin Y.-M."/>
            <person name="Vaughn R."/>
            <person name="Liu B."/>
            <person name="Li W."/>
            <person name="Simpson S."/>
            <person name="Scheffler B."/>
            <person name="Saski C."/>
            <person name="Grover C."/>
            <person name="Hu G."/>
            <person name="Conover J."/>
            <person name="Carlson J."/>
            <person name="Shu S."/>
            <person name="Boston L."/>
            <person name="Williams M."/>
            <person name="Peterson D."/>
            <person name="Mcgee K."/>
            <person name="Jones D."/>
            <person name="Wendel J."/>
            <person name="Stelly D."/>
            <person name="Grimwood J."/>
            <person name="Schmutz J."/>
        </authorList>
    </citation>
    <scope>NUCLEOTIDE SEQUENCE [LARGE SCALE GENOMIC DNA]</scope>
    <source>
        <strain evidence="1">1808015.09</strain>
    </source>
</reference>
<protein>
    <submittedName>
        <fullName evidence="1">Uncharacterized protein</fullName>
    </submittedName>
</protein>
<accession>A0A5D2EY86</accession>
<evidence type="ECO:0000313" key="1">
    <source>
        <dbReference type="EMBL" id="TYG97919.1"/>
    </source>
</evidence>
<name>A0A5D2EY86_GOSDA</name>
<keyword evidence="2" id="KW-1185">Reference proteome</keyword>
<dbReference type="Proteomes" id="UP000323506">
    <property type="component" value="Chromosome A10"/>
</dbReference>
<gene>
    <name evidence="1" type="ORF">ES288_A10G076400v1</name>
</gene>
<evidence type="ECO:0000313" key="2">
    <source>
        <dbReference type="Proteomes" id="UP000323506"/>
    </source>
</evidence>
<proteinExistence type="predicted"/>
<dbReference type="AlphaFoldDB" id="A0A5D2EY86"/>
<sequence>MILALLLHEIAAKFLGSAVQFILGSSFFRLRKTNNLLSLERDYIYYGYGSLLKSSVNGQFFFFFQSFVC</sequence>